<dbReference type="EMBL" id="JAWIZZ010000047">
    <property type="protein sequence ID" value="KAK5779317.1"/>
    <property type="molecule type" value="Genomic_DNA"/>
</dbReference>
<dbReference type="Proteomes" id="UP001306508">
    <property type="component" value="Unassembled WGS sequence"/>
</dbReference>
<gene>
    <name evidence="2" type="ORF">RI543_003207</name>
</gene>
<name>A0AAN7WPT9_9SACH</name>
<dbReference type="Gene3D" id="6.10.250.1080">
    <property type="match status" value="1"/>
</dbReference>
<evidence type="ECO:0000313" key="3">
    <source>
        <dbReference type="Proteomes" id="UP001306508"/>
    </source>
</evidence>
<keyword evidence="1" id="KW-0175">Coiled coil</keyword>
<keyword evidence="3" id="KW-1185">Reference proteome</keyword>
<evidence type="ECO:0000313" key="2">
    <source>
        <dbReference type="EMBL" id="KAK5779317.1"/>
    </source>
</evidence>
<organism evidence="2 3">
    <name type="scientific">Arxiozyma heterogenica</name>
    <dbReference type="NCBI Taxonomy" id="278026"/>
    <lineage>
        <taxon>Eukaryota</taxon>
        <taxon>Fungi</taxon>
        <taxon>Dikarya</taxon>
        <taxon>Ascomycota</taxon>
        <taxon>Saccharomycotina</taxon>
        <taxon>Saccharomycetes</taxon>
        <taxon>Saccharomycetales</taxon>
        <taxon>Saccharomycetaceae</taxon>
        <taxon>Arxiozyma</taxon>
    </lineage>
</organism>
<comment type="caution">
    <text evidence="2">The sequence shown here is derived from an EMBL/GenBank/DDBJ whole genome shotgun (WGS) entry which is preliminary data.</text>
</comment>
<proteinExistence type="predicted"/>
<feature type="coiled-coil region" evidence="1">
    <location>
        <begin position="16"/>
        <end position="89"/>
    </location>
</feature>
<dbReference type="AlphaFoldDB" id="A0AAN7WPT9"/>
<evidence type="ECO:0000256" key="1">
    <source>
        <dbReference type="SAM" id="Coils"/>
    </source>
</evidence>
<protein>
    <submittedName>
        <fullName evidence="2">Uncharacterized protein</fullName>
    </submittedName>
</protein>
<accession>A0AAN7WPT9</accession>
<reference evidence="3" key="1">
    <citation type="submission" date="2023-07" db="EMBL/GenBank/DDBJ databases">
        <title>A draft genome of Kazachstania heterogenica Y-27499.</title>
        <authorList>
            <person name="Donic C."/>
            <person name="Kralova J.S."/>
            <person name="Fidel L."/>
            <person name="Ben-Dor S."/>
            <person name="Jung S."/>
        </authorList>
    </citation>
    <scope>NUCLEOTIDE SEQUENCE [LARGE SCALE GENOMIC DNA]</scope>
    <source>
        <strain evidence="3">Y27499</strain>
    </source>
</reference>
<sequence length="182" mass="20786">MINIDNIDLPRAIKLIKTLEKQLEEVNVVSKEYENEMENVLKTLQTELSKLQEINKEYQINKRNLEIRVEELETENACLIHKTKTLTKNNDKLLEENILLEHEVCDLRKYIDSNSLHSIYSDKSSKSSIYSRNSLTVSTNGSSLIVKPLCKNSYGNEMGPTPTIKESHSIVMATTIPMSLST</sequence>